<keyword evidence="15" id="KW-1207">Sterol metabolism</keyword>
<comment type="subcellular location">
    <subcellularLocation>
        <location evidence="1">Cytoplasm</location>
        <location evidence="1">Cytosol</location>
    </subcellularLocation>
</comment>
<keyword evidence="9" id="KW-0418">Kinase</keyword>
<evidence type="ECO:0000256" key="10">
    <source>
        <dbReference type="ARBA" id="ARBA00022778"/>
    </source>
</evidence>
<reference evidence="18" key="1">
    <citation type="submission" date="2014-05" db="EMBL/GenBank/DDBJ databases">
        <title>The genome and life-stage specific transcriptomes of Globodera pallida elucidate key aspects of plant parasitism by a cyst nematode.</title>
        <authorList>
            <person name="Cotton J.A."/>
            <person name="Lilley C.J."/>
            <person name="Jones L.M."/>
            <person name="Kikuchi T."/>
            <person name="Reid A.J."/>
            <person name="Thorpe P."/>
            <person name="Tsai I.J."/>
            <person name="Beasley H."/>
            <person name="Blok V."/>
            <person name="Cock P.J.A."/>
            <person name="Van den Akker S.E."/>
            <person name="Holroyd N."/>
            <person name="Hunt M."/>
            <person name="Mantelin S."/>
            <person name="Naghra H."/>
            <person name="Pain A."/>
            <person name="Palomares-Rius J.E."/>
            <person name="Zarowiecki M."/>
            <person name="Berriman M."/>
            <person name="Jones J.T."/>
            <person name="Urwin P.E."/>
        </authorList>
    </citation>
    <scope>NUCLEOTIDE SEQUENCE [LARGE SCALE GENOMIC DNA]</scope>
    <source>
        <strain evidence="18">Lindley</strain>
    </source>
</reference>
<evidence type="ECO:0000256" key="3">
    <source>
        <dbReference type="ARBA" id="ARBA00012958"/>
    </source>
</evidence>
<reference evidence="19" key="2">
    <citation type="submission" date="2016-06" db="UniProtKB">
        <authorList>
            <consortium name="WormBaseParasite"/>
        </authorList>
    </citation>
    <scope>IDENTIFICATION</scope>
</reference>
<evidence type="ECO:0000313" key="18">
    <source>
        <dbReference type="Proteomes" id="UP000050741"/>
    </source>
</evidence>
<dbReference type="Gene3D" id="3.40.50.300">
    <property type="entry name" value="P-loop containing nucleotide triphosphate hydrolases"/>
    <property type="match status" value="1"/>
</dbReference>
<keyword evidence="7" id="KW-0808">Transferase</keyword>
<protein>
    <recommendedName>
        <fullName evidence="17">Phosphomevalonate kinase</fullName>
        <ecNumber evidence="3">2.7.4.2</ecNumber>
    </recommendedName>
</protein>
<dbReference type="AlphaFoldDB" id="A0A183BTK5"/>
<evidence type="ECO:0000256" key="7">
    <source>
        <dbReference type="ARBA" id="ARBA00022679"/>
    </source>
</evidence>
<keyword evidence="14" id="KW-0443">Lipid metabolism</keyword>
<keyword evidence="13" id="KW-0756">Sterol biosynthesis</keyword>
<comment type="pathway">
    <text evidence="2">Isoprenoid biosynthesis; isopentenyl diphosphate biosynthesis via mevalonate pathway; isopentenyl diphosphate from (R)-mevalonate: step 2/3.</text>
</comment>
<dbReference type="GO" id="GO:0006695">
    <property type="term" value="P:cholesterol biosynthetic process"/>
    <property type="evidence" value="ECO:0007669"/>
    <property type="project" value="UniProtKB-KW"/>
</dbReference>
<evidence type="ECO:0000256" key="15">
    <source>
        <dbReference type="ARBA" id="ARBA00023166"/>
    </source>
</evidence>
<dbReference type="Pfam" id="PF04275">
    <property type="entry name" value="P-mevalo_kinase"/>
    <property type="match status" value="1"/>
</dbReference>
<keyword evidence="16" id="KW-0753">Steroid metabolism</keyword>
<evidence type="ECO:0000256" key="1">
    <source>
        <dbReference type="ARBA" id="ARBA00004514"/>
    </source>
</evidence>
<evidence type="ECO:0000256" key="12">
    <source>
        <dbReference type="ARBA" id="ARBA00022955"/>
    </source>
</evidence>
<dbReference type="Proteomes" id="UP000050741">
    <property type="component" value="Unassembled WGS sequence"/>
</dbReference>
<dbReference type="EC" id="2.7.4.2" evidence="3"/>
<keyword evidence="10" id="KW-0152">Cholesterol biosynthesis</keyword>
<name>A0A183BTK5_GLOPA</name>
<evidence type="ECO:0000256" key="2">
    <source>
        <dbReference type="ARBA" id="ARBA00005017"/>
    </source>
</evidence>
<dbReference type="InterPro" id="IPR027417">
    <property type="entry name" value="P-loop_NTPase"/>
</dbReference>
<dbReference type="PANTHER" id="PTHR13101:SF1">
    <property type="entry name" value="PHOSPHOMEVALONATE KINASE"/>
    <property type="match status" value="1"/>
</dbReference>
<keyword evidence="18" id="KW-1185">Reference proteome</keyword>
<dbReference type="GO" id="GO:0005524">
    <property type="term" value="F:ATP binding"/>
    <property type="evidence" value="ECO:0007669"/>
    <property type="project" value="UniProtKB-KW"/>
</dbReference>
<dbReference type="GO" id="GO:0005829">
    <property type="term" value="C:cytosol"/>
    <property type="evidence" value="ECO:0007669"/>
    <property type="project" value="UniProtKB-SubCell"/>
</dbReference>
<keyword evidence="12" id="KW-0752">Steroid biosynthesis</keyword>
<evidence type="ECO:0000256" key="5">
    <source>
        <dbReference type="ARBA" id="ARBA00022516"/>
    </source>
</evidence>
<keyword evidence="5" id="KW-0444">Lipid biosynthesis</keyword>
<evidence type="ECO:0000256" key="8">
    <source>
        <dbReference type="ARBA" id="ARBA00022741"/>
    </source>
</evidence>
<keyword evidence="6" id="KW-0153">Cholesterol metabolism</keyword>
<evidence type="ECO:0000256" key="9">
    <source>
        <dbReference type="ARBA" id="ARBA00022777"/>
    </source>
</evidence>
<dbReference type="GO" id="GO:0019287">
    <property type="term" value="P:isopentenyl diphosphate biosynthetic process, mevalonate pathway"/>
    <property type="evidence" value="ECO:0007669"/>
    <property type="project" value="UniProtKB-UniPathway"/>
</dbReference>
<evidence type="ECO:0000256" key="11">
    <source>
        <dbReference type="ARBA" id="ARBA00022840"/>
    </source>
</evidence>
<keyword evidence="4" id="KW-0963">Cytoplasm</keyword>
<keyword evidence="11" id="KW-0067">ATP-binding</keyword>
<evidence type="ECO:0000313" key="19">
    <source>
        <dbReference type="WBParaSite" id="GPLIN_000394100"/>
    </source>
</evidence>
<evidence type="ECO:0000256" key="14">
    <source>
        <dbReference type="ARBA" id="ARBA00023098"/>
    </source>
</evidence>
<evidence type="ECO:0000256" key="17">
    <source>
        <dbReference type="ARBA" id="ARBA00034549"/>
    </source>
</evidence>
<dbReference type="InterPro" id="IPR005919">
    <property type="entry name" value="Pmev_kin_anim"/>
</dbReference>
<evidence type="ECO:0000256" key="13">
    <source>
        <dbReference type="ARBA" id="ARBA00023011"/>
    </source>
</evidence>
<evidence type="ECO:0000256" key="4">
    <source>
        <dbReference type="ARBA" id="ARBA00022490"/>
    </source>
</evidence>
<dbReference type="UniPathway" id="UPA00057">
    <property type="reaction ID" value="UER00099"/>
</dbReference>
<sequence>MDPDNSFRRSSSAKAFVCVSGKRKSGKDFVTRKLVSQIAERCPDFAVSICTLSDSLKDEFASLRGVEAAQLKGDGPGKEYVRKEMVAFGEALRSKDIAYFCRKAFSQRLTVHGTANGPSDEVVVVSDCRRPTDIVFFRGLCPASAVICLRVQCSLATRQRRGFVFKNGVDDTDSECALDEANWDFVVENEEGCARRSLQEQLEDVVTELEKRMART</sequence>
<evidence type="ECO:0000256" key="6">
    <source>
        <dbReference type="ARBA" id="ARBA00022548"/>
    </source>
</evidence>
<dbReference type="GO" id="GO:0004631">
    <property type="term" value="F:phosphomevalonate kinase activity"/>
    <property type="evidence" value="ECO:0007669"/>
    <property type="project" value="UniProtKB-EC"/>
</dbReference>
<accession>A0A183BTK5</accession>
<organism evidence="18 19">
    <name type="scientific">Globodera pallida</name>
    <name type="common">Potato cyst nematode worm</name>
    <name type="synonym">Heterodera pallida</name>
    <dbReference type="NCBI Taxonomy" id="36090"/>
    <lineage>
        <taxon>Eukaryota</taxon>
        <taxon>Metazoa</taxon>
        <taxon>Ecdysozoa</taxon>
        <taxon>Nematoda</taxon>
        <taxon>Chromadorea</taxon>
        <taxon>Rhabditida</taxon>
        <taxon>Tylenchina</taxon>
        <taxon>Tylenchomorpha</taxon>
        <taxon>Tylenchoidea</taxon>
        <taxon>Heteroderidae</taxon>
        <taxon>Heteroderinae</taxon>
        <taxon>Globodera</taxon>
    </lineage>
</organism>
<proteinExistence type="predicted"/>
<dbReference type="PANTHER" id="PTHR13101">
    <property type="entry name" value="PHOSPHOMEVALONATE KINASE"/>
    <property type="match status" value="1"/>
</dbReference>
<evidence type="ECO:0000256" key="16">
    <source>
        <dbReference type="ARBA" id="ARBA00023221"/>
    </source>
</evidence>
<dbReference type="WBParaSite" id="GPLIN_000394100">
    <property type="protein sequence ID" value="GPLIN_000394100"/>
    <property type="gene ID" value="GPLIN_000394100"/>
</dbReference>
<keyword evidence="8" id="KW-0547">Nucleotide-binding</keyword>